<keyword evidence="1" id="KW-0472">Membrane</keyword>
<comment type="caution">
    <text evidence="2">The sequence shown here is derived from an EMBL/GenBank/DDBJ whole genome shotgun (WGS) entry which is preliminary data.</text>
</comment>
<reference evidence="2 3" key="1">
    <citation type="journal article" date="2022" name="Nat. Plants">
        <title>Genomes of leafy and leafless Platanthera orchids illuminate the evolution of mycoheterotrophy.</title>
        <authorList>
            <person name="Li M.H."/>
            <person name="Liu K.W."/>
            <person name="Li Z."/>
            <person name="Lu H.C."/>
            <person name="Ye Q.L."/>
            <person name="Zhang D."/>
            <person name="Wang J.Y."/>
            <person name="Li Y.F."/>
            <person name="Zhong Z.M."/>
            <person name="Liu X."/>
            <person name="Yu X."/>
            <person name="Liu D.K."/>
            <person name="Tu X.D."/>
            <person name="Liu B."/>
            <person name="Hao Y."/>
            <person name="Liao X.Y."/>
            <person name="Jiang Y.T."/>
            <person name="Sun W.H."/>
            <person name="Chen J."/>
            <person name="Chen Y.Q."/>
            <person name="Ai Y."/>
            <person name="Zhai J.W."/>
            <person name="Wu S.S."/>
            <person name="Zhou Z."/>
            <person name="Hsiao Y.Y."/>
            <person name="Wu W.L."/>
            <person name="Chen Y.Y."/>
            <person name="Lin Y.F."/>
            <person name="Hsu J.L."/>
            <person name="Li C.Y."/>
            <person name="Wang Z.W."/>
            <person name="Zhao X."/>
            <person name="Zhong W.Y."/>
            <person name="Ma X.K."/>
            <person name="Ma L."/>
            <person name="Huang J."/>
            <person name="Chen G.Z."/>
            <person name="Huang M.Z."/>
            <person name="Huang L."/>
            <person name="Peng D.H."/>
            <person name="Luo Y.B."/>
            <person name="Zou S.Q."/>
            <person name="Chen S.P."/>
            <person name="Lan S."/>
            <person name="Tsai W.C."/>
            <person name="Van de Peer Y."/>
            <person name="Liu Z.J."/>
        </authorList>
    </citation>
    <scope>NUCLEOTIDE SEQUENCE [LARGE SCALE GENOMIC DNA]</scope>
    <source>
        <strain evidence="2">Lor287</strain>
    </source>
</reference>
<proteinExistence type="predicted"/>
<feature type="transmembrane region" description="Helical" evidence="1">
    <location>
        <begin position="76"/>
        <end position="96"/>
    </location>
</feature>
<gene>
    <name evidence="2" type="ORF">KSP39_PZI023825</name>
</gene>
<protein>
    <submittedName>
        <fullName evidence="2">Uncharacterized protein</fullName>
    </submittedName>
</protein>
<feature type="transmembrane region" description="Helical" evidence="1">
    <location>
        <begin position="45"/>
        <end position="64"/>
    </location>
</feature>
<keyword evidence="3" id="KW-1185">Reference proteome</keyword>
<name>A0AAP0FU49_9ASPA</name>
<keyword evidence="1" id="KW-1133">Transmembrane helix</keyword>
<dbReference type="Proteomes" id="UP001418222">
    <property type="component" value="Unassembled WGS sequence"/>
</dbReference>
<evidence type="ECO:0000313" key="3">
    <source>
        <dbReference type="Proteomes" id="UP001418222"/>
    </source>
</evidence>
<evidence type="ECO:0000256" key="1">
    <source>
        <dbReference type="SAM" id="Phobius"/>
    </source>
</evidence>
<keyword evidence="1" id="KW-0812">Transmembrane</keyword>
<feature type="transmembrane region" description="Helical" evidence="1">
    <location>
        <begin position="201"/>
        <end position="230"/>
    </location>
</feature>
<dbReference type="EMBL" id="JBBWWQ010000021">
    <property type="protein sequence ID" value="KAK8914509.1"/>
    <property type="molecule type" value="Genomic_DNA"/>
</dbReference>
<dbReference type="PANTHER" id="PTHR37172">
    <property type="entry name" value="TRANSMEMBRANE PROTEIN"/>
    <property type="match status" value="1"/>
</dbReference>
<evidence type="ECO:0000313" key="2">
    <source>
        <dbReference type="EMBL" id="KAK8914509.1"/>
    </source>
</evidence>
<feature type="transmembrane region" description="Helical" evidence="1">
    <location>
        <begin position="12"/>
        <end position="33"/>
    </location>
</feature>
<accession>A0AAP0FU49</accession>
<sequence length="256" mass="27999">MELPKDPSVIKRSFHTASLIVLSLLHPLSFLLISRQNSPPHPSSTPISVCFHILISSLSLSSLYSSISGHPLRLKLPAAVAWAILCLYQACITFGIETTIREGFKPPKNTTCTGDHETRLKSALLFIGIYDQTILWRRKFVKPVVDDALYGKESEEWGAERLMTGAGLGVLWVWLLQGELGTLVLATGEGGLRRAAGCSGFVVWMVGFVTLMAGFVRAVEMIVWVVSVALQFMGGRREEEEEGLCTAIYGSSSPCV</sequence>
<organism evidence="2 3">
    <name type="scientific">Platanthera zijinensis</name>
    <dbReference type="NCBI Taxonomy" id="2320716"/>
    <lineage>
        <taxon>Eukaryota</taxon>
        <taxon>Viridiplantae</taxon>
        <taxon>Streptophyta</taxon>
        <taxon>Embryophyta</taxon>
        <taxon>Tracheophyta</taxon>
        <taxon>Spermatophyta</taxon>
        <taxon>Magnoliopsida</taxon>
        <taxon>Liliopsida</taxon>
        <taxon>Asparagales</taxon>
        <taxon>Orchidaceae</taxon>
        <taxon>Orchidoideae</taxon>
        <taxon>Orchideae</taxon>
        <taxon>Orchidinae</taxon>
        <taxon>Platanthera</taxon>
    </lineage>
</organism>
<dbReference type="AlphaFoldDB" id="A0AAP0FU49"/>
<dbReference type="PANTHER" id="PTHR37172:SF3">
    <property type="entry name" value="TRANSMEMBRANE PROTEIN"/>
    <property type="match status" value="1"/>
</dbReference>